<dbReference type="Proteomes" id="UP000653565">
    <property type="component" value="Unassembled WGS sequence"/>
</dbReference>
<feature type="domain" description="Azaphilone pigments biosynthesis cluster protein L N-terminal" evidence="2">
    <location>
        <begin position="78"/>
        <end position="278"/>
    </location>
</feature>
<reference evidence="3" key="1">
    <citation type="journal article" date="2020" name="bioRxiv">
        <title>Genomic and phenotypic heterogeneity of clinical isolates of the human pathogens Aspergillus fumigatus, Aspergillus lentulus and Aspergillus fumigatiaffinis.</title>
        <authorList>
            <person name="dos Santos R.A.C."/>
            <person name="Steenwyk J.L."/>
            <person name="Rivero-Menendez O."/>
            <person name="Mead M.E."/>
            <person name="Silva L.P."/>
            <person name="Bastos R.W."/>
            <person name="Alastruey-Izquierdo A."/>
            <person name="Goldman G.H."/>
            <person name="Rokas A."/>
        </authorList>
    </citation>
    <scope>NUCLEOTIDE SEQUENCE</scope>
    <source>
        <strain evidence="3">CNM-CM6805</strain>
    </source>
</reference>
<accession>A0A8H4H202</accession>
<protein>
    <recommendedName>
        <fullName evidence="2">Azaphilone pigments biosynthesis cluster protein L N-terminal domain-containing protein</fullName>
    </recommendedName>
</protein>
<feature type="compositionally biased region" description="Polar residues" evidence="1">
    <location>
        <begin position="445"/>
        <end position="464"/>
    </location>
</feature>
<feature type="region of interest" description="Disordered" evidence="1">
    <location>
        <begin position="445"/>
        <end position="508"/>
    </location>
</feature>
<organism evidence="3 4">
    <name type="scientific">Aspergillus fumigatiaffinis</name>
    <dbReference type="NCBI Taxonomy" id="340414"/>
    <lineage>
        <taxon>Eukaryota</taxon>
        <taxon>Fungi</taxon>
        <taxon>Dikarya</taxon>
        <taxon>Ascomycota</taxon>
        <taxon>Pezizomycotina</taxon>
        <taxon>Eurotiomycetes</taxon>
        <taxon>Eurotiomycetidae</taxon>
        <taxon>Eurotiales</taxon>
        <taxon>Aspergillaceae</taxon>
        <taxon>Aspergillus</taxon>
        <taxon>Aspergillus subgen. Fumigati</taxon>
    </lineage>
</organism>
<dbReference type="Pfam" id="PF17111">
    <property type="entry name" value="PigL_N"/>
    <property type="match status" value="1"/>
</dbReference>
<sequence length="508" mass="56835">MASIRTCPATCYIDCLGANLSKVPWAVSTNKRGYLNTCPTSPPNLQLKITDHHFTYYLLQLCQRTYTAYIPLPESLMADPVSITASMLAIITAAVQSVTSLHGTVRRFKDRDKTIRRLQNELEDLTSILGSLGEVMNADMSMLTLLQGPVERCSRICREFEQAMEIFSRKSTTGFRDWAKMEFMRGDINEFIDNIAGYKSTISVGLGTITMHSSKVSERVLREYNEMIQDTAYDLDIHLRRIDEKLARLTTQDDNASEVSINLEDEREVTKQCLRICQDAKSFIETLTQRESAVLQEAPRNITPDDVQDRFEAQLLTRQALDENRAGFTGIISRLQERLDSLVTNRDQNDKERLALQEDIQISKQCLEVCNMASEVSRRKVYRIGEVVADGDSDQVVVTTLADLFDIKKALSKGNSAQLVGSMTEEALRNLTDKRYSSRFAAVATQSAEVATPSSPSTLGTQNDMPPVGISEGGLPQSQRSGARRNRPSPNEMRKRAVTGTAKSDDDE</sequence>
<keyword evidence="4" id="KW-1185">Reference proteome</keyword>
<evidence type="ECO:0000259" key="2">
    <source>
        <dbReference type="Pfam" id="PF17111"/>
    </source>
</evidence>
<dbReference type="InterPro" id="IPR031348">
    <property type="entry name" value="PigL_N"/>
</dbReference>
<name>A0A8H4H202_9EURO</name>
<dbReference type="OrthoDB" id="428260at2759"/>
<reference evidence="3" key="2">
    <citation type="submission" date="2020-04" db="EMBL/GenBank/DDBJ databases">
        <authorList>
            <person name="Santos R.A.C."/>
            <person name="Steenwyk J.L."/>
            <person name="Rivero-Menendez O."/>
            <person name="Mead M.E."/>
            <person name="Silva L.P."/>
            <person name="Bastos R.W."/>
            <person name="Alastruey-Izquierdo A."/>
            <person name="Goldman G.H."/>
            <person name="Rokas A."/>
        </authorList>
    </citation>
    <scope>NUCLEOTIDE SEQUENCE</scope>
    <source>
        <strain evidence="3">CNM-CM6805</strain>
    </source>
</reference>
<gene>
    <name evidence="3" type="ORF">CNMCM6805_009360</name>
</gene>
<evidence type="ECO:0000256" key="1">
    <source>
        <dbReference type="SAM" id="MobiDB-lite"/>
    </source>
</evidence>
<dbReference type="EMBL" id="JAAAPX010000080">
    <property type="protein sequence ID" value="KAF4233270.1"/>
    <property type="molecule type" value="Genomic_DNA"/>
</dbReference>
<proteinExistence type="predicted"/>
<comment type="caution">
    <text evidence="3">The sequence shown here is derived from an EMBL/GenBank/DDBJ whole genome shotgun (WGS) entry which is preliminary data.</text>
</comment>
<evidence type="ECO:0000313" key="3">
    <source>
        <dbReference type="EMBL" id="KAF4233270.1"/>
    </source>
</evidence>
<dbReference type="AlphaFoldDB" id="A0A8H4H202"/>
<evidence type="ECO:0000313" key="4">
    <source>
        <dbReference type="Proteomes" id="UP000653565"/>
    </source>
</evidence>